<dbReference type="Pfam" id="PF00579">
    <property type="entry name" value="tRNA-synt_1b"/>
    <property type="match status" value="1"/>
</dbReference>
<dbReference type="GO" id="GO:0005524">
    <property type="term" value="F:ATP binding"/>
    <property type="evidence" value="ECO:0007669"/>
    <property type="project" value="UniProtKB-KW"/>
</dbReference>
<evidence type="ECO:0000256" key="2">
    <source>
        <dbReference type="ARBA" id="ARBA00022598"/>
    </source>
</evidence>
<evidence type="ECO:0000313" key="11">
    <source>
        <dbReference type="EMBL" id="SAY38485.1"/>
    </source>
</evidence>
<dbReference type="PROSITE" id="PS50889">
    <property type="entry name" value="S4"/>
    <property type="match status" value="1"/>
</dbReference>
<dbReference type="AlphaFoldDB" id="A0A171DFC7"/>
<comment type="catalytic activity">
    <reaction evidence="7">
        <text>tRNA(Tyr) + L-tyrosine + ATP = L-tyrosyl-tRNA(Tyr) + AMP + diphosphate + H(+)</text>
        <dbReference type="Rhea" id="RHEA:10220"/>
        <dbReference type="Rhea" id="RHEA-COMP:9706"/>
        <dbReference type="Rhea" id="RHEA-COMP:9707"/>
        <dbReference type="ChEBI" id="CHEBI:15378"/>
        <dbReference type="ChEBI" id="CHEBI:30616"/>
        <dbReference type="ChEBI" id="CHEBI:33019"/>
        <dbReference type="ChEBI" id="CHEBI:58315"/>
        <dbReference type="ChEBI" id="CHEBI:78442"/>
        <dbReference type="ChEBI" id="CHEBI:78536"/>
        <dbReference type="ChEBI" id="CHEBI:456215"/>
        <dbReference type="EC" id="6.1.1.1"/>
    </reaction>
</comment>
<dbReference type="SUPFAM" id="SSF52374">
    <property type="entry name" value="Nucleotidylyl transferase"/>
    <property type="match status" value="1"/>
</dbReference>
<dbReference type="PANTHER" id="PTHR11766:SF1">
    <property type="entry name" value="TYROSINE--TRNA LIGASE"/>
    <property type="match status" value="1"/>
</dbReference>
<evidence type="ECO:0000256" key="8">
    <source>
        <dbReference type="NCBIfam" id="TIGR00234"/>
    </source>
</evidence>
<dbReference type="InterPro" id="IPR002305">
    <property type="entry name" value="aa-tRNA-synth_Ic"/>
</dbReference>
<dbReference type="Gene3D" id="1.10.240.10">
    <property type="entry name" value="Tyrosyl-Transfer RNA Synthetase"/>
    <property type="match status" value="1"/>
</dbReference>
<dbReference type="CDD" id="cd00805">
    <property type="entry name" value="TyrRS_core"/>
    <property type="match status" value="1"/>
</dbReference>
<keyword evidence="6 10" id="KW-0030">Aminoacyl-tRNA synthetase</keyword>
<dbReference type="PRINTS" id="PR01040">
    <property type="entry name" value="TRNASYNTHTYR"/>
</dbReference>
<reference evidence="12" key="1">
    <citation type="submission" date="2016-02" db="EMBL/GenBank/DDBJ databases">
        <authorList>
            <person name="liu f."/>
        </authorList>
    </citation>
    <scope>NUCLEOTIDE SEQUENCE [LARGE SCALE GENOMIC DNA]</scope>
</reference>
<dbReference type="GO" id="GO:0005829">
    <property type="term" value="C:cytosol"/>
    <property type="evidence" value="ECO:0007669"/>
    <property type="project" value="TreeGrafter"/>
</dbReference>
<sequence length="411" mass="44796">MTLPGWLERGLADLFPHAADHRHPTLSARLAAAQQAHRPLRVKLGIDPTANSIHLGHTILYRKLRAFQDAGHTAVVIIGDCTARIGDPTGKSATRPQLSAQEVEENARTYLEQLGPILDFVTPGRLEIHRNSTWLTKLDLTQVIGLLGTATVGQMLAKEDFANRYGRGAAIALHEFLYPLLQGYDSVMVKADVELGGTDQKFNVAMGRDLQRRFGQPPQFGLLLPILTGTDGVQKMSKSLGNTIGLQEDPLTTYSKLEKVADAVVDDYITLLTDVDPATMPKDPRQRQKAMALEVTASLHGREAAQAAQASAATLVMTPQASAAEAQVPEARLEAIWDWATPIPAYQLLHGVFFKTRAGVNSTSEARRRIQGGALRLDGQKLTDPQRALSKDELEGKVLQLGKKTFCRLVG</sequence>
<keyword evidence="2 10" id="KW-0436">Ligase</keyword>
<proteinExistence type="inferred from homology"/>
<keyword evidence="5 10" id="KW-0648">Protein biosynthesis</keyword>
<evidence type="ECO:0000313" key="12">
    <source>
        <dbReference type="Proteomes" id="UP000182631"/>
    </source>
</evidence>
<keyword evidence="4 10" id="KW-0067">ATP-binding</keyword>
<dbReference type="RefSeq" id="WP_074456961.1">
    <property type="nucleotide sequence ID" value="NZ_FITM01000042.1"/>
</dbReference>
<dbReference type="Gene3D" id="3.10.290.10">
    <property type="entry name" value="RNA-binding S4 domain"/>
    <property type="match status" value="1"/>
</dbReference>
<organism evidence="11 12">
    <name type="scientific">Candidatus Synechococcus spongiarum</name>
    <dbReference type="NCBI Taxonomy" id="431041"/>
    <lineage>
        <taxon>Bacteria</taxon>
        <taxon>Bacillati</taxon>
        <taxon>Cyanobacteriota</taxon>
        <taxon>Cyanophyceae</taxon>
        <taxon>Synechococcales</taxon>
        <taxon>Synechococcaceae</taxon>
        <taxon>Synechococcus</taxon>
    </lineage>
</organism>
<dbReference type="OrthoDB" id="9804243at2"/>
<dbReference type="GO" id="GO:0006437">
    <property type="term" value="P:tyrosyl-tRNA aminoacylation"/>
    <property type="evidence" value="ECO:0007669"/>
    <property type="project" value="UniProtKB-UniRule"/>
</dbReference>
<dbReference type="GO" id="GO:0004831">
    <property type="term" value="F:tyrosine-tRNA ligase activity"/>
    <property type="evidence" value="ECO:0007669"/>
    <property type="project" value="UniProtKB-UniRule"/>
</dbReference>
<dbReference type="Proteomes" id="UP000182631">
    <property type="component" value="Unassembled WGS sequence"/>
</dbReference>
<protein>
    <recommendedName>
        <fullName evidence="1 8">Tyrosine--tRNA ligase</fullName>
        <ecNumber evidence="1 8">6.1.1.1</ecNumber>
    </recommendedName>
</protein>
<dbReference type="PANTHER" id="PTHR11766">
    <property type="entry name" value="TYROSYL-TRNA SYNTHETASE"/>
    <property type="match status" value="1"/>
</dbReference>
<dbReference type="EMBL" id="FITM01000042">
    <property type="protein sequence ID" value="SAY38485.1"/>
    <property type="molecule type" value="Genomic_DNA"/>
</dbReference>
<keyword evidence="3 10" id="KW-0547">Nucleotide-binding</keyword>
<dbReference type="InterPro" id="IPR002307">
    <property type="entry name" value="Tyr-tRNA-ligase"/>
</dbReference>
<dbReference type="GO" id="GO:0003723">
    <property type="term" value="F:RNA binding"/>
    <property type="evidence" value="ECO:0007669"/>
    <property type="project" value="UniProtKB-KW"/>
</dbReference>
<comment type="similarity">
    <text evidence="10">Belongs to the class-I aminoacyl-tRNA synthetase family.</text>
</comment>
<name>A0A171DFC7_9SYNE</name>
<gene>
    <name evidence="11" type="ORF">FLM9_370</name>
</gene>
<accession>A0A171DFC7</accession>
<dbReference type="InterPro" id="IPR014729">
    <property type="entry name" value="Rossmann-like_a/b/a_fold"/>
</dbReference>
<dbReference type="InterPro" id="IPR024088">
    <property type="entry name" value="Tyr-tRNA-ligase_bac-type"/>
</dbReference>
<dbReference type="InterPro" id="IPR001412">
    <property type="entry name" value="aa-tRNA-synth_I_CS"/>
</dbReference>
<evidence type="ECO:0000256" key="6">
    <source>
        <dbReference type="ARBA" id="ARBA00023146"/>
    </source>
</evidence>
<keyword evidence="9" id="KW-0694">RNA-binding</keyword>
<evidence type="ECO:0000256" key="10">
    <source>
        <dbReference type="RuleBase" id="RU363036"/>
    </source>
</evidence>
<dbReference type="NCBIfam" id="TIGR00234">
    <property type="entry name" value="tyrS"/>
    <property type="match status" value="1"/>
</dbReference>
<keyword evidence="12" id="KW-1185">Reference proteome</keyword>
<evidence type="ECO:0000256" key="5">
    <source>
        <dbReference type="ARBA" id="ARBA00022917"/>
    </source>
</evidence>
<evidence type="ECO:0000256" key="3">
    <source>
        <dbReference type="ARBA" id="ARBA00022741"/>
    </source>
</evidence>
<evidence type="ECO:0000256" key="7">
    <source>
        <dbReference type="ARBA" id="ARBA00048248"/>
    </source>
</evidence>
<dbReference type="Gene3D" id="3.40.50.620">
    <property type="entry name" value="HUPs"/>
    <property type="match status" value="1"/>
</dbReference>
<evidence type="ECO:0000256" key="9">
    <source>
        <dbReference type="PROSITE-ProRule" id="PRU00182"/>
    </source>
</evidence>
<dbReference type="EC" id="6.1.1.1" evidence="1 8"/>
<dbReference type="InterPro" id="IPR036986">
    <property type="entry name" value="S4_RNA-bd_sf"/>
</dbReference>
<dbReference type="PROSITE" id="PS00178">
    <property type="entry name" value="AA_TRNA_LIGASE_I"/>
    <property type="match status" value="1"/>
</dbReference>
<evidence type="ECO:0000256" key="1">
    <source>
        <dbReference type="ARBA" id="ARBA00013160"/>
    </source>
</evidence>
<evidence type="ECO:0000256" key="4">
    <source>
        <dbReference type="ARBA" id="ARBA00022840"/>
    </source>
</evidence>
<dbReference type="SUPFAM" id="SSF55174">
    <property type="entry name" value="Alpha-L RNA-binding motif"/>
    <property type="match status" value="1"/>
</dbReference>